<sequence length="319" mass="36435">MEVRVTQAEWELDYHLQLQMECEQGEEESYDEEWDLQELLGDEASCQLPPLDFDAQLEAARDQGCQECRDSQGAALEQAKLELQQARDSLLEEQARQRREMALAADQERQALFRELQQDHARLQEERDRQKRDLELGNELSCQELIQERQSLLQLKEQQDMEAAASHQVDATRMVQLDQIHQEREALQHECEDLLRRQQALQDIEKRERATAAQLQWDLAAQADDLRFESQRIEAERTRLQEAALQVDRAQAAPPGLAQPAPIPQQGPCAPAAQPLGRHTQMAQPPALPVPGAGRGFPQPKIPLISMGILLNYPISFFN</sequence>
<organism evidence="1 2">
    <name type="scientific">Sphaerodactylus townsendi</name>
    <dbReference type="NCBI Taxonomy" id="933632"/>
    <lineage>
        <taxon>Eukaryota</taxon>
        <taxon>Metazoa</taxon>
        <taxon>Chordata</taxon>
        <taxon>Craniata</taxon>
        <taxon>Vertebrata</taxon>
        <taxon>Euteleostomi</taxon>
        <taxon>Lepidosauria</taxon>
        <taxon>Squamata</taxon>
        <taxon>Bifurcata</taxon>
        <taxon>Gekkota</taxon>
        <taxon>Sphaerodactylidae</taxon>
        <taxon>Sphaerodactylus</taxon>
    </lineage>
</organism>
<gene>
    <name evidence="1" type="ORF">K3G42_001273</name>
</gene>
<protein>
    <submittedName>
        <fullName evidence="1">Uncharacterized protein</fullName>
    </submittedName>
</protein>
<reference evidence="1" key="1">
    <citation type="submission" date="2021-08" db="EMBL/GenBank/DDBJ databases">
        <title>The first chromosome-level gecko genome reveals the dynamic sex chromosomes of Neotropical dwarf geckos (Sphaerodactylidae: Sphaerodactylus).</title>
        <authorList>
            <person name="Pinto B.J."/>
            <person name="Keating S.E."/>
            <person name="Gamble T."/>
        </authorList>
    </citation>
    <scope>NUCLEOTIDE SEQUENCE</scope>
    <source>
        <strain evidence="1">TG3544</strain>
    </source>
</reference>
<evidence type="ECO:0000313" key="2">
    <source>
        <dbReference type="Proteomes" id="UP000827872"/>
    </source>
</evidence>
<proteinExistence type="predicted"/>
<keyword evidence="2" id="KW-1185">Reference proteome</keyword>
<name>A0ACB8E6W3_9SAUR</name>
<dbReference type="Proteomes" id="UP000827872">
    <property type="component" value="Linkage Group LG10"/>
</dbReference>
<accession>A0ACB8E6W3</accession>
<evidence type="ECO:0000313" key="1">
    <source>
        <dbReference type="EMBL" id="KAH7987890.1"/>
    </source>
</evidence>
<dbReference type="EMBL" id="CM037623">
    <property type="protein sequence ID" value="KAH7987890.1"/>
    <property type="molecule type" value="Genomic_DNA"/>
</dbReference>
<comment type="caution">
    <text evidence="1">The sequence shown here is derived from an EMBL/GenBank/DDBJ whole genome shotgun (WGS) entry which is preliminary data.</text>
</comment>